<keyword evidence="1 3" id="KW-0996">Nickel insertion</keyword>
<dbReference type="HAMAP" id="MF_01385">
    <property type="entry name" value="UreF"/>
    <property type="match status" value="1"/>
</dbReference>
<dbReference type="PIRSF" id="PIRSF009467">
    <property type="entry name" value="Ureas_acces_UreF"/>
    <property type="match status" value="1"/>
</dbReference>
<keyword evidence="3" id="KW-0963">Cytoplasm</keyword>
<dbReference type="Gene3D" id="1.10.4190.10">
    <property type="entry name" value="Urease accessory protein UreF"/>
    <property type="match status" value="1"/>
</dbReference>
<evidence type="ECO:0000256" key="3">
    <source>
        <dbReference type="HAMAP-Rule" id="MF_01385"/>
    </source>
</evidence>
<comment type="subunit">
    <text evidence="3">UreD, UreF and UreG form a complex that acts as a GTP-hydrolysis-dependent molecular chaperone, activating the urease apoprotein by helping to assemble the nickel containing metallocenter of UreC. The UreE protein probably delivers the nickel.</text>
</comment>
<dbReference type="STRING" id="1855383.SAMN05216548_11066"/>
<dbReference type="GO" id="GO:0016151">
    <property type="term" value="F:nickel cation binding"/>
    <property type="evidence" value="ECO:0007669"/>
    <property type="project" value="UniProtKB-UniRule"/>
</dbReference>
<dbReference type="Pfam" id="PF01730">
    <property type="entry name" value="UreF"/>
    <property type="match status" value="1"/>
</dbReference>
<gene>
    <name evidence="3" type="primary">ureF</name>
    <name evidence="4" type="ORF">SAMN05216548_11066</name>
</gene>
<keyword evidence="5" id="KW-1185">Reference proteome</keyword>
<keyword evidence="2 3" id="KW-0143">Chaperone</keyword>
<organism evidence="4 5">
    <name type="scientific">Faunimonas pinastri</name>
    <dbReference type="NCBI Taxonomy" id="1855383"/>
    <lineage>
        <taxon>Bacteria</taxon>
        <taxon>Pseudomonadati</taxon>
        <taxon>Pseudomonadota</taxon>
        <taxon>Alphaproteobacteria</taxon>
        <taxon>Hyphomicrobiales</taxon>
        <taxon>Afifellaceae</taxon>
        <taxon>Faunimonas</taxon>
    </lineage>
</organism>
<evidence type="ECO:0000256" key="1">
    <source>
        <dbReference type="ARBA" id="ARBA00022988"/>
    </source>
</evidence>
<evidence type="ECO:0000313" key="4">
    <source>
        <dbReference type="EMBL" id="SER01819.1"/>
    </source>
</evidence>
<dbReference type="PANTHER" id="PTHR33620">
    <property type="entry name" value="UREASE ACCESSORY PROTEIN F"/>
    <property type="match status" value="1"/>
</dbReference>
<dbReference type="PANTHER" id="PTHR33620:SF1">
    <property type="entry name" value="UREASE ACCESSORY PROTEIN F"/>
    <property type="match status" value="1"/>
</dbReference>
<proteinExistence type="inferred from homology"/>
<evidence type="ECO:0000256" key="2">
    <source>
        <dbReference type="ARBA" id="ARBA00023186"/>
    </source>
</evidence>
<comment type="similarity">
    <text evidence="3">Belongs to the UreF family.</text>
</comment>
<accession>A0A1H9KS10</accession>
<dbReference type="InterPro" id="IPR002639">
    <property type="entry name" value="UreF"/>
</dbReference>
<dbReference type="RefSeq" id="WP_092497443.1">
    <property type="nucleotide sequence ID" value="NZ_FOFG01000010.1"/>
</dbReference>
<comment type="function">
    <text evidence="3">Required for maturation of urease via the functional incorporation of the urease nickel metallocenter.</text>
</comment>
<sequence length="250" mass="26985">MVTAIRTPEPRRDDRPAPEAMVEPLTPERLLKLQTWLSPGFPIGAFSYSHGLEWAIETGTVTDPEALGGWIGELLRRGSARNDAILFAETWRAAAGRNADALREVGELAESLATSRERHLETMAQGTAFLKAVTAAWSTPTIETFAGAHSNRAAYPVAVALATASHAIPLAHSLPAYLHAFVANLVSVAVRLVPLGQTNGLRVVSALTPLVLETARAAEKLTLDDLGSATVRSELFSIQHETQYSRIFRT</sequence>
<dbReference type="AlphaFoldDB" id="A0A1H9KS10"/>
<dbReference type="EMBL" id="FOFG01000010">
    <property type="protein sequence ID" value="SER01819.1"/>
    <property type="molecule type" value="Genomic_DNA"/>
</dbReference>
<evidence type="ECO:0000313" key="5">
    <source>
        <dbReference type="Proteomes" id="UP000199647"/>
    </source>
</evidence>
<reference evidence="4 5" key="1">
    <citation type="submission" date="2016-10" db="EMBL/GenBank/DDBJ databases">
        <authorList>
            <person name="de Groot N.N."/>
        </authorList>
    </citation>
    <scope>NUCLEOTIDE SEQUENCE [LARGE SCALE GENOMIC DNA]</scope>
    <source>
        <strain evidence="4 5">A52C2</strain>
    </source>
</reference>
<name>A0A1H9KS10_9HYPH</name>
<dbReference type="InterPro" id="IPR038277">
    <property type="entry name" value="UreF_sf"/>
</dbReference>
<dbReference type="Proteomes" id="UP000199647">
    <property type="component" value="Unassembled WGS sequence"/>
</dbReference>
<dbReference type="GO" id="GO:0005737">
    <property type="term" value="C:cytoplasm"/>
    <property type="evidence" value="ECO:0007669"/>
    <property type="project" value="UniProtKB-SubCell"/>
</dbReference>
<protein>
    <recommendedName>
        <fullName evidence="3">Urease accessory protein UreF</fullName>
    </recommendedName>
</protein>
<comment type="subcellular location">
    <subcellularLocation>
        <location evidence="3">Cytoplasm</location>
    </subcellularLocation>
</comment>
<dbReference type="OrthoDB" id="9798772at2"/>